<dbReference type="EMBL" id="CAKOFQ010006966">
    <property type="protein sequence ID" value="CAH1984846.1"/>
    <property type="molecule type" value="Genomic_DNA"/>
</dbReference>
<accession>A0A9P0PHZ7</accession>
<comment type="caution">
    <text evidence="1">The sequence shown here is derived from an EMBL/GenBank/DDBJ whole genome shotgun (WGS) entry which is preliminary data.</text>
</comment>
<name>A0A9P0PHZ7_ACAOB</name>
<organism evidence="1 2">
    <name type="scientific">Acanthoscelides obtectus</name>
    <name type="common">Bean weevil</name>
    <name type="synonym">Bruchus obtectus</name>
    <dbReference type="NCBI Taxonomy" id="200917"/>
    <lineage>
        <taxon>Eukaryota</taxon>
        <taxon>Metazoa</taxon>
        <taxon>Ecdysozoa</taxon>
        <taxon>Arthropoda</taxon>
        <taxon>Hexapoda</taxon>
        <taxon>Insecta</taxon>
        <taxon>Pterygota</taxon>
        <taxon>Neoptera</taxon>
        <taxon>Endopterygota</taxon>
        <taxon>Coleoptera</taxon>
        <taxon>Polyphaga</taxon>
        <taxon>Cucujiformia</taxon>
        <taxon>Chrysomeloidea</taxon>
        <taxon>Chrysomelidae</taxon>
        <taxon>Bruchinae</taxon>
        <taxon>Bruchini</taxon>
        <taxon>Acanthoscelides</taxon>
    </lineage>
</organism>
<evidence type="ECO:0000313" key="2">
    <source>
        <dbReference type="Proteomes" id="UP001152888"/>
    </source>
</evidence>
<gene>
    <name evidence="1" type="ORF">ACAOBT_LOCUS16350</name>
</gene>
<sequence>MADIPRYSRKTKVPRRALKLSDFICFVYQTRPQIEHRNRVWKTRGINRAVNNVQRTDRFCLQNNGQHFEHLL</sequence>
<proteinExistence type="predicted"/>
<dbReference type="AlphaFoldDB" id="A0A9P0PHZ7"/>
<dbReference type="Proteomes" id="UP001152888">
    <property type="component" value="Unassembled WGS sequence"/>
</dbReference>
<protein>
    <submittedName>
        <fullName evidence="1">Uncharacterized protein</fullName>
    </submittedName>
</protein>
<keyword evidence="2" id="KW-1185">Reference proteome</keyword>
<evidence type="ECO:0000313" key="1">
    <source>
        <dbReference type="EMBL" id="CAH1984846.1"/>
    </source>
</evidence>
<reference evidence="1" key="1">
    <citation type="submission" date="2022-03" db="EMBL/GenBank/DDBJ databases">
        <authorList>
            <person name="Sayadi A."/>
        </authorList>
    </citation>
    <scope>NUCLEOTIDE SEQUENCE</scope>
</reference>